<dbReference type="Proteomes" id="UP000257139">
    <property type="component" value="Chromosome CBM2594_a"/>
</dbReference>
<protein>
    <submittedName>
        <fullName evidence="1">Uncharacterized protein</fullName>
    </submittedName>
</protein>
<dbReference type="EMBL" id="OGUU01000001">
    <property type="protein sequence ID" value="SPC06192.1"/>
    <property type="molecule type" value="Genomic_DNA"/>
</dbReference>
<reference evidence="1" key="1">
    <citation type="submission" date="2018-01" db="EMBL/GenBank/DDBJ databases">
        <authorList>
            <person name="Clerissi C."/>
        </authorList>
    </citation>
    <scope>NUCLEOTIDE SEQUENCE [LARGE SCALE GENOMIC DNA]</scope>
    <source>
        <strain evidence="1">Cupriavidus taiwanensis STM 6021</strain>
    </source>
</reference>
<gene>
    <name evidence="1" type="ORF">CBM2594_A10154</name>
</gene>
<sequence length="74" mass="8613">MSQTSPKWGNAPQQGYHTLKLCIRNIVKSITYTRCNYRLRILYSGLLRDTPIRTASTEGRKQETPSCRRQRGQQ</sequence>
<comment type="caution">
    <text evidence="1">The sequence shown here is derived from an EMBL/GenBank/DDBJ whole genome shotgun (WGS) entry which is preliminary data.</text>
</comment>
<accession>A0A375FSL2</accession>
<name>A0A375FSL2_9BURK</name>
<evidence type="ECO:0000313" key="1">
    <source>
        <dbReference type="EMBL" id="SPC06192.1"/>
    </source>
</evidence>
<organism evidence="1">
    <name type="scientific">Cupriavidus taiwanensis</name>
    <dbReference type="NCBI Taxonomy" id="164546"/>
    <lineage>
        <taxon>Bacteria</taxon>
        <taxon>Pseudomonadati</taxon>
        <taxon>Pseudomonadota</taxon>
        <taxon>Betaproteobacteria</taxon>
        <taxon>Burkholderiales</taxon>
        <taxon>Burkholderiaceae</taxon>
        <taxon>Cupriavidus</taxon>
    </lineage>
</organism>
<dbReference type="AlphaFoldDB" id="A0A375FSL2"/>
<proteinExistence type="predicted"/>